<dbReference type="Pfam" id="PF08245">
    <property type="entry name" value="Mur_ligase_M"/>
    <property type="match status" value="1"/>
</dbReference>
<dbReference type="GO" id="GO:0005524">
    <property type="term" value="F:ATP binding"/>
    <property type="evidence" value="ECO:0007669"/>
    <property type="project" value="InterPro"/>
</dbReference>
<gene>
    <name evidence="4" type="ORF">UU38_C0001G0147</name>
</gene>
<dbReference type="Proteomes" id="UP000033918">
    <property type="component" value="Unassembled WGS sequence"/>
</dbReference>
<reference evidence="4 5" key="1">
    <citation type="journal article" date="2015" name="Nature">
        <title>rRNA introns, odd ribosomes, and small enigmatic genomes across a large radiation of phyla.</title>
        <authorList>
            <person name="Brown C.T."/>
            <person name="Hug L.A."/>
            <person name="Thomas B.C."/>
            <person name="Sharon I."/>
            <person name="Castelle C.J."/>
            <person name="Singh A."/>
            <person name="Wilkins M.J."/>
            <person name="Williams K.H."/>
            <person name="Banfield J.F."/>
        </authorList>
    </citation>
    <scope>NUCLEOTIDE SEQUENCE [LARGE SCALE GENOMIC DNA]</scope>
</reference>
<evidence type="ECO:0000313" key="4">
    <source>
        <dbReference type="EMBL" id="KKR89245.1"/>
    </source>
</evidence>
<proteinExistence type="predicted"/>
<accession>A0A0G0WXV7</accession>
<evidence type="ECO:0000256" key="1">
    <source>
        <dbReference type="SAM" id="Phobius"/>
    </source>
</evidence>
<protein>
    <submittedName>
        <fullName evidence="4">UDP-N-acetylmuramoyl-L-alanyl-D-glutamate-2, 6-diaminopimelate ligase</fullName>
    </submittedName>
</protein>
<keyword evidence="4" id="KW-0436">Ligase</keyword>
<dbReference type="GO" id="GO:0016881">
    <property type="term" value="F:acid-amino acid ligase activity"/>
    <property type="evidence" value="ECO:0007669"/>
    <property type="project" value="InterPro"/>
</dbReference>
<comment type="caution">
    <text evidence="4">The sequence shown here is derived from an EMBL/GenBank/DDBJ whole genome shotgun (WGS) entry which is preliminary data.</text>
</comment>
<name>A0A0G0WXV7_9BACT</name>
<evidence type="ECO:0000259" key="2">
    <source>
        <dbReference type="Pfam" id="PF02875"/>
    </source>
</evidence>
<sequence length="407" mass="46080">MEKILRFIEKYIIPKFLYRRLQPPYHFLLVFLGAFIYGFPSGKMIVIGVTGTKGKSTTVYFLSKIFEAAGYKIAALSSIQFKIADEVWINKLKMTMPGRFHIQKFLAKAQKAGCRFAIIEVTSQGVVQSRHKFINFDSAVFTNLAPEHIESHGSFENYKQAKLKFFKNVKNGHIINKDDKYFEEFWNISAKNKIAYSLEDVKGLKLQIAGNFNLSNAAAAIKTAEIYGVENEVSKKTLSEIKSIPGRMEFIEEGQNFQIIIDYAHTPDSLLNVYKTLQGNQRRLICVFGAAGGGRDKWKRPAMGKIAAQYCDEIILTNEDPYDENPNQILSDIKSGISDFQFSISNLYEIVDRREAIEKALSLAKKDDIVILTGKGSESSMCVESGKKIPWDEGKIVEEILNQQIMN</sequence>
<dbReference type="InterPro" id="IPR004101">
    <property type="entry name" value="Mur_ligase_C"/>
</dbReference>
<dbReference type="InterPro" id="IPR036615">
    <property type="entry name" value="Mur_ligase_C_dom_sf"/>
</dbReference>
<dbReference type="Pfam" id="PF02875">
    <property type="entry name" value="Mur_ligase_C"/>
    <property type="match status" value="1"/>
</dbReference>
<dbReference type="SUPFAM" id="SSF53244">
    <property type="entry name" value="MurD-like peptide ligases, peptide-binding domain"/>
    <property type="match status" value="1"/>
</dbReference>
<feature type="transmembrane region" description="Helical" evidence="1">
    <location>
        <begin position="21"/>
        <end position="39"/>
    </location>
</feature>
<dbReference type="Gene3D" id="3.90.190.20">
    <property type="entry name" value="Mur ligase, C-terminal domain"/>
    <property type="match status" value="1"/>
</dbReference>
<keyword evidence="1" id="KW-1133">Transmembrane helix</keyword>
<organism evidence="4 5">
    <name type="scientific">Candidatus Wolfebacteria bacterium GW2011_GWB1_41_12</name>
    <dbReference type="NCBI Taxonomy" id="1619006"/>
    <lineage>
        <taxon>Bacteria</taxon>
        <taxon>Candidatus Wolfeibacteriota</taxon>
    </lineage>
</organism>
<feature type="domain" description="Mur ligase C-terminal" evidence="2">
    <location>
        <begin position="246"/>
        <end position="376"/>
    </location>
</feature>
<keyword evidence="1" id="KW-0472">Membrane</keyword>
<dbReference type="InterPro" id="IPR036565">
    <property type="entry name" value="Mur-like_cat_sf"/>
</dbReference>
<feature type="domain" description="Mur ligase central" evidence="3">
    <location>
        <begin position="49"/>
        <end position="202"/>
    </location>
</feature>
<dbReference type="EMBL" id="LCAK01000001">
    <property type="protein sequence ID" value="KKR89245.1"/>
    <property type="molecule type" value="Genomic_DNA"/>
</dbReference>
<dbReference type="Gene3D" id="3.40.1190.10">
    <property type="entry name" value="Mur-like, catalytic domain"/>
    <property type="match status" value="1"/>
</dbReference>
<keyword evidence="1" id="KW-0812">Transmembrane</keyword>
<dbReference type="AlphaFoldDB" id="A0A0G0WXV7"/>
<evidence type="ECO:0000259" key="3">
    <source>
        <dbReference type="Pfam" id="PF08245"/>
    </source>
</evidence>
<evidence type="ECO:0000313" key="5">
    <source>
        <dbReference type="Proteomes" id="UP000033918"/>
    </source>
</evidence>
<dbReference type="PANTHER" id="PTHR23135">
    <property type="entry name" value="MUR LIGASE FAMILY MEMBER"/>
    <property type="match status" value="1"/>
</dbReference>
<dbReference type="PANTHER" id="PTHR23135:SF4">
    <property type="entry name" value="UDP-N-ACETYLMURAMOYL-L-ALANYL-D-GLUTAMATE--2,6-DIAMINOPIMELATE LIGASE MURE HOMOLOG, CHLOROPLASTIC"/>
    <property type="match status" value="1"/>
</dbReference>
<dbReference type="InterPro" id="IPR013221">
    <property type="entry name" value="Mur_ligase_cen"/>
</dbReference>
<dbReference type="SUPFAM" id="SSF53623">
    <property type="entry name" value="MurD-like peptide ligases, catalytic domain"/>
    <property type="match status" value="1"/>
</dbReference>
<dbReference type="PATRIC" id="fig|1619006.3.peg.154"/>